<comment type="caution">
    <text evidence="10">The sequence shown here is derived from an EMBL/GenBank/DDBJ whole genome shotgun (WGS) entry which is preliminary data.</text>
</comment>
<dbReference type="InterPro" id="IPR012796">
    <property type="entry name" value="Lysidine-tRNA-synth_C"/>
</dbReference>
<dbReference type="InterPro" id="IPR012795">
    <property type="entry name" value="tRNA_Ile_lys_synt_N"/>
</dbReference>
<dbReference type="SUPFAM" id="SSF52402">
    <property type="entry name" value="Adenine nucleotide alpha hydrolases-like"/>
    <property type="match status" value="1"/>
</dbReference>
<evidence type="ECO:0000256" key="6">
    <source>
        <dbReference type="ARBA" id="ARBA00022840"/>
    </source>
</evidence>
<dbReference type="NCBIfam" id="TIGR02433">
    <property type="entry name" value="lysidine_TilS_C"/>
    <property type="match status" value="1"/>
</dbReference>
<dbReference type="Pfam" id="PF11734">
    <property type="entry name" value="TilS_C"/>
    <property type="match status" value="1"/>
</dbReference>
<keyword evidence="11" id="KW-1185">Reference proteome</keyword>
<dbReference type="NCBIfam" id="TIGR02432">
    <property type="entry name" value="lysidine_TilS_N"/>
    <property type="match status" value="1"/>
</dbReference>
<evidence type="ECO:0000256" key="7">
    <source>
        <dbReference type="ARBA" id="ARBA00048539"/>
    </source>
</evidence>
<dbReference type="Proteomes" id="UP001139682">
    <property type="component" value="Unassembled WGS sequence"/>
</dbReference>
<evidence type="ECO:0000313" key="10">
    <source>
        <dbReference type="EMBL" id="MCJ0972815.1"/>
    </source>
</evidence>
<dbReference type="Pfam" id="PF09179">
    <property type="entry name" value="TilS"/>
    <property type="match status" value="1"/>
</dbReference>
<dbReference type="PANTHER" id="PTHR43033:SF1">
    <property type="entry name" value="TRNA(ILE)-LYSIDINE SYNTHASE-RELATED"/>
    <property type="match status" value="1"/>
</dbReference>
<gene>
    <name evidence="8 10" type="primary">tilS</name>
    <name evidence="10" type="ORF">MST27_05455</name>
</gene>
<dbReference type="SMART" id="SM00977">
    <property type="entry name" value="TilS_C"/>
    <property type="match status" value="1"/>
</dbReference>
<comment type="domain">
    <text evidence="8">The N-terminal region contains the highly conserved SGGXDS motif, predicted to be a P-loop motif involved in ATP binding.</text>
</comment>
<dbReference type="EMBL" id="JALGRD010000002">
    <property type="protein sequence ID" value="MCJ0972815.1"/>
    <property type="molecule type" value="Genomic_DNA"/>
</dbReference>
<dbReference type="InterPro" id="IPR012094">
    <property type="entry name" value="tRNA_Ile_lys_synt"/>
</dbReference>
<dbReference type="PANTHER" id="PTHR43033">
    <property type="entry name" value="TRNA(ILE)-LYSIDINE SYNTHASE-RELATED"/>
    <property type="match status" value="1"/>
</dbReference>
<dbReference type="SUPFAM" id="SSF82829">
    <property type="entry name" value="MesJ substrate recognition domain-like"/>
    <property type="match status" value="1"/>
</dbReference>
<dbReference type="InterPro" id="IPR011063">
    <property type="entry name" value="TilS/TtcA_N"/>
</dbReference>
<evidence type="ECO:0000313" key="11">
    <source>
        <dbReference type="Proteomes" id="UP001139682"/>
    </source>
</evidence>
<dbReference type="Gene3D" id="1.20.59.20">
    <property type="match status" value="1"/>
</dbReference>
<dbReference type="RefSeq" id="WP_243604990.1">
    <property type="nucleotide sequence ID" value="NZ_JALGRD010000002.1"/>
</dbReference>
<dbReference type="InterPro" id="IPR015262">
    <property type="entry name" value="tRNA_Ile_lys_synt_subst-bd"/>
</dbReference>
<evidence type="ECO:0000256" key="2">
    <source>
        <dbReference type="ARBA" id="ARBA00022490"/>
    </source>
</evidence>
<evidence type="ECO:0000259" key="9">
    <source>
        <dbReference type="SMART" id="SM00977"/>
    </source>
</evidence>
<dbReference type="CDD" id="cd01992">
    <property type="entry name" value="TilS_N"/>
    <property type="match status" value="1"/>
</dbReference>
<dbReference type="GO" id="GO:0005524">
    <property type="term" value="F:ATP binding"/>
    <property type="evidence" value="ECO:0007669"/>
    <property type="project" value="UniProtKB-UniRule"/>
</dbReference>
<sequence length="433" mass="47675">MSLHSRLRIALGPWQSAPHWHVAFSGGLDSTVLLHLLASLRDREPLPPITAVHVHHGLQPAADAWPAHCRAICESLGVPLDVLQVQVERGASLEGKAREARYRALGSHLPVGGVLLTAQHRDDQVETVLFRLLRGAGVQGLSGMPSQRPLARGVLLRPLLECSRDELEAYAHEYGLAWVEDPSNGSLDHSRNYLRHRLLPVMRERWPQADASVARAARHCAEAQLLLDDLAAVDLQAARVPPRLDWLPIPSLDLPALAMLPPARQRNALRCWLRTLTRLPDHDHWAGWNALRDAACDATPIWRLGDGELHRGGDRLWWLSGAWLQRLGPERVDISPGVQTCLEGNGSVRLVGAGVTGTLQVRYRRGGERMSVPGRGHRDLKRLLNEAGVPGFARARLPLLFLDDELIALANLPQFDALGLSLSWTPPSIPGLS</sequence>
<comment type="catalytic activity">
    <reaction evidence="7 8">
        <text>cytidine(34) in tRNA(Ile2) + L-lysine + ATP = lysidine(34) in tRNA(Ile2) + AMP + diphosphate + H(+)</text>
        <dbReference type="Rhea" id="RHEA:43744"/>
        <dbReference type="Rhea" id="RHEA-COMP:10625"/>
        <dbReference type="Rhea" id="RHEA-COMP:10670"/>
        <dbReference type="ChEBI" id="CHEBI:15378"/>
        <dbReference type="ChEBI" id="CHEBI:30616"/>
        <dbReference type="ChEBI" id="CHEBI:32551"/>
        <dbReference type="ChEBI" id="CHEBI:33019"/>
        <dbReference type="ChEBI" id="CHEBI:82748"/>
        <dbReference type="ChEBI" id="CHEBI:83665"/>
        <dbReference type="ChEBI" id="CHEBI:456215"/>
        <dbReference type="EC" id="6.3.4.19"/>
    </reaction>
</comment>
<dbReference type="GO" id="GO:0006400">
    <property type="term" value="P:tRNA modification"/>
    <property type="evidence" value="ECO:0007669"/>
    <property type="project" value="UniProtKB-UniRule"/>
</dbReference>
<keyword evidence="6 8" id="KW-0067">ATP-binding</keyword>
<dbReference type="Pfam" id="PF01171">
    <property type="entry name" value="ATP_bind_3"/>
    <property type="match status" value="1"/>
</dbReference>
<evidence type="ECO:0000256" key="5">
    <source>
        <dbReference type="ARBA" id="ARBA00022741"/>
    </source>
</evidence>
<comment type="function">
    <text evidence="8">Ligates lysine onto the cytidine present at position 34 of the AUA codon-specific tRNA(Ile) that contains the anticodon CAU, in an ATP-dependent manner. Cytidine is converted to lysidine, thus changing the amino acid specificity of the tRNA from methionine to isoleucine.</text>
</comment>
<dbReference type="SUPFAM" id="SSF56037">
    <property type="entry name" value="PheT/TilS domain"/>
    <property type="match status" value="1"/>
</dbReference>
<keyword evidence="3 8" id="KW-0436">Ligase</keyword>
<dbReference type="GO" id="GO:0032267">
    <property type="term" value="F:tRNA(Ile)-lysidine synthase activity"/>
    <property type="evidence" value="ECO:0007669"/>
    <property type="project" value="UniProtKB-EC"/>
</dbReference>
<dbReference type="HAMAP" id="MF_01161">
    <property type="entry name" value="tRNA_Ile_lys_synt"/>
    <property type="match status" value="1"/>
</dbReference>
<dbReference type="AlphaFoldDB" id="A0A9X2ARS3"/>
<reference evidence="10" key="1">
    <citation type="submission" date="2022-03" db="EMBL/GenBank/DDBJ databases">
        <title>Pseudomonas marianensis sp. nov., a marine bacterium isolated from deep-sea sediments of the Mariana Trench.</title>
        <authorList>
            <person name="Wei Y."/>
        </authorList>
    </citation>
    <scope>NUCLEOTIDE SEQUENCE</scope>
    <source>
        <strain evidence="10">PS1</strain>
    </source>
</reference>
<name>A0A9X2ARS3_9GAMM</name>
<feature type="binding site" evidence="8">
    <location>
        <begin position="25"/>
        <end position="30"/>
    </location>
    <ligand>
        <name>ATP</name>
        <dbReference type="ChEBI" id="CHEBI:30616"/>
    </ligand>
</feature>
<evidence type="ECO:0000256" key="3">
    <source>
        <dbReference type="ARBA" id="ARBA00022598"/>
    </source>
</evidence>
<evidence type="ECO:0000256" key="1">
    <source>
        <dbReference type="ARBA" id="ARBA00004496"/>
    </source>
</evidence>
<protein>
    <recommendedName>
        <fullName evidence="8">tRNA(Ile)-lysidine synthase</fullName>
        <ecNumber evidence="8">6.3.4.19</ecNumber>
    </recommendedName>
    <alternativeName>
        <fullName evidence="8">tRNA(Ile)-2-lysyl-cytidine synthase</fullName>
    </alternativeName>
    <alternativeName>
        <fullName evidence="8">tRNA(Ile)-lysidine synthetase</fullName>
    </alternativeName>
</protein>
<organism evidence="10 11">
    <name type="scientific">Stutzerimonas marianensis</name>
    <dbReference type="NCBI Taxonomy" id="2929513"/>
    <lineage>
        <taxon>Bacteria</taxon>
        <taxon>Pseudomonadati</taxon>
        <taxon>Pseudomonadota</taxon>
        <taxon>Gammaproteobacteria</taxon>
        <taxon>Pseudomonadales</taxon>
        <taxon>Pseudomonadaceae</taxon>
        <taxon>Stutzerimonas</taxon>
    </lineage>
</organism>
<dbReference type="InterPro" id="IPR014729">
    <property type="entry name" value="Rossmann-like_a/b/a_fold"/>
</dbReference>
<evidence type="ECO:0000256" key="4">
    <source>
        <dbReference type="ARBA" id="ARBA00022694"/>
    </source>
</evidence>
<keyword evidence="4 8" id="KW-0819">tRNA processing</keyword>
<proteinExistence type="inferred from homology"/>
<comment type="subcellular location">
    <subcellularLocation>
        <location evidence="1 8">Cytoplasm</location>
    </subcellularLocation>
</comment>
<feature type="domain" description="Lysidine-tRNA(Ile) synthetase C-terminal" evidence="9">
    <location>
        <begin position="359"/>
        <end position="424"/>
    </location>
</feature>
<keyword evidence="5 8" id="KW-0547">Nucleotide-binding</keyword>
<dbReference type="GO" id="GO:0005737">
    <property type="term" value="C:cytoplasm"/>
    <property type="evidence" value="ECO:0007669"/>
    <property type="project" value="UniProtKB-SubCell"/>
</dbReference>
<keyword evidence="2 8" id="KW-0963">Cytoplasm</keyword>
<accession>A0A9X2ARS3</accession>
<dbReference type="EC" id="6.3.4.19" evidence="8"/>
<comment type="similarity">
    <text evidence="8">Belongs to the tRNA(Ile)-lysidine synthase family.</text>
</comment>
<evidence type="ECO:0000256" key="8">
    <source>
        <dbReference type="HAMAP-Rule" id="MF_01161"/>
    </source>
</evidence>
<dbReference type="Gene3D" id="3.40.50.620">
    <property type="entry name" value="HUPs"/>
    <property type="match status" value="1"/>
</dbReference>